<dbReference type="Proteomes" id="UP001187682">
    <property type="component" value="Unassembled WGS sequence"/>
</dbReference>
<name>A0AAE8SSQ8_9PEZI</name>
<evidence type="ECO:0000313" key="3">
    <source>
        <dbReference type="Proteomes" id="UP001187682"/>
    </source>
</evidence>
<keyword evidence="3" id="KW-1185">Reference proteome</keyword>
<feature type="region of interest" description="Disordered" evidence="1">
    <location>
        <begin position="1"/>
        <end position="104"/>
    </location>
</feature>
<proteinExistence type="predicted"/>
<organism evidence="2 3">
    <name type="scientific">Cephalotrichum gorgonifer</name>
    <dbReference type="NCBI Taxonomy" id="2041049"/>
    <lineage>
        <taxon>Eukaryota</taxon>
        <taxon>Fungi</taxon>
        <taxon>Dikarya</taxon>
        <taxon>Ascomycota</taxon>
        <taxon>Pezizomycotina</taxon>
        <taxon>Sordariomycetes</taxon>
        <taxon>Hypocreomycetidae</taxon>
        <taxon>Microascales</taxon>
        <taxon>Microascaceae</taxon>
        <taxon>Cephalotrichum</taxon>
    </lineage>
</organism>
<accession>A0AAE8SSQ8</accession>
<dbReference type="AlphaFoldDB" id="A0AAE8SSQ8"/>
<comment type="caution">
    <text evidence="2">The sequence shown here is derived from an EMBL/GenBank/DDBJ whole genome shotgun (WGS) entry which is preliminary data.</text>
</comment>
<sequence>MSSYYTDVDGKGYSRSQYTSKAHSTPTPEKWVDLTSTQEGSYDNPGSPRPARDIRSTNEDDGLWGYPAESKGKHVESVENTDASDNGDEVWGRSVNNWRGWSDDTRDAGADIVANRNDVWEDCGLSYNRRSSKGNWDSKSTRAYEVANDTYQKSAEKKQGWSISENTVHDDWDVPSRNSRVGAPEYQKSTRTSRWGAVAQDTQDNCPVAQAPAWDVYQDPTTYRTRGAPPAGHASSWNNGWSAGGDTHPPDARAHPSDRPAPRFNYDGNRTALDGSRVFYAAIIPPIPVLSDISNHAEYVAWLDKLKSTLKYHQLDGIIAKDANRPSNHVAAKRWDQDKLRAAIIIKGGLGFEAFEHVMAFGWEDREDPTGTIDAIKNTHDSMCSCSLANSMTLLDF</sequence>
<evidence type="ECO:0000256" key="1">
    <source>
        <dbReference type="SAM" id="MobiDB-lite"/>
    </source>
</evidence>
<dbReference type="EMBL" id="ONZQ02000003">
    <property type="protein sequence ID" value="SPN99728.1"/>
    <property type="molecule type" value="Genomic_DNA"/>
</dbReference>
<feature type="compositionally biased region" description="Basic and acidic residues" evidence="1">
    <location>
        <begin position="248"/>
        <end position="261"/>
    </location>
</feature>
<feature type="region of interest" description="Disordered" evidence="1">
    <location>
        <begin position="172"/>
        <end position="195"/>
    </location>
</feature>
<feature type="compositionally biased region" description="Polar residues" evidence="1">
    <location>
        <begin position="14"/>
        <end position="27"/>
    </location>
</feature>
<feature type="region of interest" description="Disordered" evidence="1">
    <location>
        <begin position="226"/>
        <end position="264"/>
    </location>
</feature>
<gene>
    <name evidence="2" type="ORF">DNG_02579</name>
</gene>
<protein>
    <submittedName>
        <fullName evidence="2">Uncharacterized protein</fullName>
    </submittedName>
</protein>
<evidence type="ECO:0000313" key="2">
    <source>
        <dbReference type="EMBL" id="SPN99728.1"/>
    </source>
</evidence>
<reference evidence="2" key="1">
    <citation type="submission" date="2018-03" db="EMBL/GenBank/DDBJ databases">
        <authorList>
            <person name="Guldener U."/>
        </authorList>
    </citation>
    <scope>NUCLEOTIDE SEQUENCE</scope>
</reference>